<sequence length="391" mass="42813">MKNPCKQHCWGRIAAVLLLAASFAASLAAANETYAQTPLRGQIEQNSPPPVQGDEFHSNSSGPTTTNQPGVGKSPFCRQRDAECGGTDRRCYDEAYNSAGIIVPVPQMQELYRQTQGQIWIRCGVCGDNAICWPRPGYQDLIASNTDHKPPSPASGPHSDVPETAPERPAKPPCRAPSAEHARLYQEPWLSNPQLQQALKAAGAKFQSNKLGSGRDMAFDEYTITITQMPAGLTPESLLQQLGTDTNATVDGYGPAGAMFDRVTRFVRRQKGPLKLGELIDIEIPGDPGTVQLVELQPDHFVLQTVTSPEMGTHPVSGARQFGFRRVGSNVLFYTKGAERPYNENLRGPGMLAQDNAWRSFMTAIGEMINHWQGVVDLNTMRRDRVDIPCD</sequence>
<dbReference type="EMBL" id="CP001280">
    <property type="protein sequence ID" value="ACK49695.1"/>
    <property type="molecule type" value="Genomic_DNA"/>
</dbReference>
<proteinExistence type="predicted"/>
<dbReference type="STRING" id="395965.Msil_0724"/>
<feature type="region of interest" description="Disordered" evidence="1">
    <location>
        <begin position="41"/>
        <end position="79"/>
    </location>
</feature>
<dbReference type="HOGENOM" id="CLU_705588_0_0_5"/>
<organism evidence="3 4">
    <name type="scientific">Methylocella silvestris (strain DSM 15510 / CIP 108128 / LMG 27833 / NCIMB 13906 / BL2)</name>
    <dbReference type="NCBI Taxonomy" id="395965"/>
    <lineage>
        <taxon>Bacteria</taxon>
        <taxon>Pseudomonadati</taxon>
        <taxon>Pseudomonadota</taxon>
        <taxon>Alphaproteobacteria</taxon>
        <taxon>Hyphomicrobiales</taxon>
        <taxon>Beijerinckiaceae</taxon>
        <taxon>Methylocella</taxon>
    </lineage>
</organism>
<reference evidence="3 4" key="1">
    <citation type="journal article" date="2010" name="J. Bacteriol.">
        <title>Complete genome sequence of the aerobic facultative methanotroph Methylocella silvestris BL2.</title>
        <authorList>
            <person name="Chen Y."/>
            <person name="Crombie A."/>
            <person name="Rahman M.T."/>
            <person name="Dedysh S.N."/>
            <person name="Liesack W."/>
            <person name="Stott M.B."/>
            <person name="Alam M."/>
            <person name="Theisen A.R."/>
            <person name="Murrell J.C."/>
            <person name="Dunfield P.F."/>
        </authorList>
    </citation>
    <scope>NUCLEOTIDE SEQUENCE [LARGE SCALE GENOMIC DNA]</scope>
    <source>
        <strain evidence="4">DSM 15510 / CIP 108128 / LMG 27833 / NCIMB 13906 / BL2</strain>
    </source>
</reference>
<evidence type="ECO:0000313" key="4">
    <source>
        <dbReference type="Proteomes" id="UP000002257"/>
    </source>
</evidence>
<name>B8EPA7_METSB</name>
<feature type="compositionally biased region" description="Polar residues" evidence="1">
    <location>
        <begin position="58"/>
        <end position="69"/>
    </location>
</feature>
<feature type="region of interest" description="Disordered" evidence="1">
    <location>
        <begin position="143"/>
        <end position="179"/>
    </location>
</feature>
<protein>
    <submittedName>
        <fullName evidence="3">Uncharacterized protein</fullName>
    </submittedName>
</protein>
<dbReference type="AlphaFoldDB" id="B8EPA7"/>
<evidence type="ECO:0000256" key="1">
    <source>
        <dbReference type="SAM" id="MobiDB-lite"/>
    </source>
</evidence>
<evidence type="ECO:0000313" key="3">
    <source>
        <dbReference type="EMBL" id="ACK49695.1"/>
    </source>
</evidence>
<evidence type="ECO:0000256" key="2">
    <source>
        <dbReference type="SAM" id="SignalP"/>
    </source>
</evidence>
<dbReference type="OrthoDB" id="7671393at2"/>
<feature type="chain" id="PRO_5002871108" evidence="2">
    <location>
        <begin position="31"/>
        <end position="391"/>
    </location>
</feature>
<keyword evidence="4" id="KW-1185">Reference proteome</keyword>
<keyword evidence="2" id="KW-0732">Signal</keyword>
<dbReference type="KEGG" id="msl:Msil_0724"/>
<gene>
    <name evidence="3" type="ordered locus">Msil_0724</name>
</gene>
<dbReference type="RefSeq" id="WP_012589765.1">
    <property type="nucleotide sequence ID" value="NC_011666.1"/>
</dbReference>
<feature type="signal peptide" evidence="2">
    <location>
        <begin position="1"/>
        <end position="30"/>
    </location>
</feature>
<dbReference type="Proteomes" id="UP000002257">
    <property type="component" value="Chromosome"/>
</dbReference>
<accession>B8EPA7</accession>